<reference evidence="4 6" key="1">
    <citation type="journal article" date="2013" name="PLoS ONE">
        <title>Predicting the Proteins of Angomonas deanei, Strigomonas culicis and Their Respective Endosymbionts Reveals New Aspects of the Trypanosomatidae Family.</title>
        <authorList>
            <person name="Motta M.C."/>
            <person name="Martins A.C."/>
            <person name="de Souza S.S."/>
            <person name="Catta-Preta C.M."/>
            <person name="Silva R."/>
            <person name="Klein C.C."/>
            <person name="de Almeida L.G."/>
            <person name="de Lima Cunha O."/>
            <person name="Ciapina L.P."/>
            <person name="Brocchi M."/>
            <person name="Colabardini A.C."/>
            <person name="de Araujo Lima B."/>
            <person name="Machado C.R."/>
            <person name="de Almeida Soares C.M."/>
            <person name="Probst C.M."/>
            <person name="de Menezes C.B."/>
            <person name="Thompson C.E."/>
            <person name="Bartholomeu D.C."/>
            <person name="Gradia D.F."/>
            <person name="Pavoni D.P."/>
            <person name="Grisard E.C."/>
            <person name="Fantinatti-Garboggini F."/>
            <person name="Marchini F.K."/>
            <person name="Rodrigues-Luiz G.F."/>
            <person name="Wagner G."/>
            <person name="Goldman G.H."/>
            <person name="Fietto J.L."/>
            <person name="Elias M.C."/>
            <person name="Goldman M.H."/>
            <person name="Sagot M.F."/>
            <person name="Pereira M."/>
            <person name="Stoco P.H."/>
            <person name="de Mendonca-Neto R.P."/>
            <person name="Teixeira S.M."/>
            <person name="Maciel T.E."/>
            <person name="de Oliveira Mendes T.A."/>
            <person name="Urmenyi T.P."/>
            <person name="de Souza W."/>
            <person name="Schenkman S."/>
            <person name="de Vasconcelos A.T."/>
        </authorList>
    </citation>
    <scope>NUCLEOTIDE SEQUENCE [LARGE SCALE GENOMIC DNA]</scope>
</reference>
<evidence type="ECO:0000313" key="6">
    <source>
        <dbReference type="Proteomes" id="UP000015354"/>
    </source>
</evidence>
<dbReference type="Proteomes" id="UP000015354">
    <property type="component" value="Unassembled WGS sequence"/>
</dbReference>
<dbReference type="SUPFAM" id="SSF55753">
    <property type="entry name" value="Actin depolymerizing proteins"/>
    <property type="match status" value="1"/>
</dbReference>
<dbReference type="EMBL" id="ATMH01000579">
    <property type="protein sequence ID" value="EPY36442.1"/>
    <property type="molecule type" value="Genomic_DNA"/>
</dbReference>
<dbReference type="InterPro" id="IPR029006">
    <property type="entry name" value="ADF-H/Gelsolin-like_dom_sf"/>
</dbReference>
<sequence length="139" mass="15604">MAMSGVTLADNVAPRMNELRLKKSQYVLLAIGDDGKQIIVKDVGERGSTYEDFVAKMSEDEPVYAAFDFTYEIDGAKRDKLLLVQWIPDGVKPRSKMLYSSSRDALHPVSEGYLPIQANDKSDLEKDEVIRRIKAHRGA</sequence>
<reference evidence="4" key="2">
    <citation type="submission" date="2013-03" db="EMBL/GenBank/DDBJ databases">
        <authorList>
            <person name="Motta M.C.M."/>
            <person name="Martins A.C.A."/>
            <person name="Preta C.M.C.C."/>
            <person name="Silva R."/>
            <person name="de Souza S.S."/>
            <person name="Klein C.C."/>
            <person name="de Almeida L.G.P."/>
            <person name="Cunha O.L."/>
            <person name="Colabardini A.C."/>
            <person name="Lima B.A."/>
            <person name="Machado C.R."/>
            <person name="Soares C.M.A."/>
            <person name="de Menezes C.B.A."/>
            <person name="Bartolomeu D.C."/>
            <person name="Grisard E.C."/>
            <person name="Fantinatti-Garboggini F."/>
            <person name="Rodrigues-Luiz G.F."/>
            <person name="Wagner G."/>
            <person name="Goldman G.H."/>
            <person name="Fietto J.L.R."/>
            <person name="Ciapina L.P."/>
            <person name="Brocchi M."/>
            <person name="Elias M.C."/>
            <person name="Goldman M.H.S."/>
            <person name="Sagot M.-F."/>
            <person name="Pereira M."/>
            <person name="Stoco P.H."/>
            <person name="Teixeira S.M.R."/>
            <person name="de Mendonca-Neto R.P."/>
            <person name="Maciel T.E.F."/>
            <person name="Mendes T.A.O."/>
            <person name="Urmenyi T.P."/>
            <person name="Teixeira M.M.G."/>
            <person name="de Camargo E.F.P."/>
            <person name="de Sousa W."/>
            <person name="Schenkman S."/>
            <person name="de Vasconcelos A.T.R."/>
        </authorList>
    </citation>
    <scope>NUCLEOTIDE SEQUENCE</scope>
</reference>
<evidence type="ECO:0000313" key="4">
    <source>
        <dbReference type="EMBL" id="EPY25059.1"/>
    </source>
</evidence>
<dbReference type="GO" id="GO:0003779">
    <property type="term" value="F:actin binding"/>
    <property type="evidence" value="ECO:0007669"/>
    <property type="project" value="UniProtKB-KW"/>
</dbReference>
<name>S9U8E3_9TRYP</name>
<feature type="domain" description="ADF-H" evidence="3">
    <location>
        <begin position="5"/>
        <end position="134"/>
    </location>
</feature>
<keyword evidence="6" id="KW-1185">Reference proteome</keyword>
<organism evidence="4 6">
    <name type="scientific">Strigomonas culicis</name>
    <dbReference type="NCBI Taxonomy" id="28005"/>
    <lineage>
        <taxon>Eukaryota</taxon>
        <taxon>Discoba</taxon>
        <taxon>Euglenozoa</taxon>
        <taxon>Kinetoplastea</taxon>
        <taxon>Metakinetoplastina</taxon>
        <taxon>Trypanosomatida</taxon>
        <taxon>Trypanosomatidae</taxon>
        <taxon>Strigomonadinae</taxon>
        <taxon>Strigomonas</taxon>
    </lineage>
</organism>
<accession>S9U8E3</accession>
<gene>
    <name evidence="5" type="ORF">STCU_00579</name>
    <name evidence="4" type="ORF">STCU_06863</name>
</gene>
<dbReference type="EMBL" id="ATMH01006863">
    <property type="protein sequence ID" value="EPY25059.1"/>
    <property type="molecule type" value="Genomic_DNA"/>
</dbReference>
<dbReference type="InterPro" id="IPR002108">
    <property type="entry name" value="ADF-H"/>
</dbReference>
<dbReference type="InterPro" id="IPR017904">
    <property type="entry name" value="ADF/Cofilin"/>
</dbReference>
<evidence type="ECO:0000256" key="2">
    <source>
        <dbReference type="ARBA" id="ARBA00023203"/>
    </source>
</evidence>
<keyword evidence="2" id="KW-0009">Actin-binding</keyword>
<dbReference type="Gene3D" id="3.40.20.10">
    <property type="entry name" value="Severin"/>
    <property type="match status" value="1"/>
</dbReference>
<proteinExistence type="inferred from homology"/>
<dbReference type="PANTHER" id="PTHR11913">
    <property type="entry name" value="COFILIN-RELATED"/>
    <property type="match status" value="1"/>
</dbReference>
<dbReference type="SMART" id="SM00102">
    <property type="entry name" value="ADF"/>
    <property type="match status" value="1"/>
</dbReference>
<comment type="similarity">
    <text evidence="1">Belongs to the actin-binding proteins ADF family.</text>
</comment>
<evidence type="ECO:0000259" key="3">
    <source>
        <dbReference type="PROSITE" id="PS51263"/>
    </source>
</evidence>
<dbReference type="GO" id="GO:0030042">
    <property type="term" value="P:actin filament depolymerization"/>
    <property type="evidence" value="ECO:0007669"/>
    <property type="project" value="InterPro"/>
</dbReference>
<comment type="caution">
    <text evidence="4">The sequence shown here is derived from an EMBL/GenBank/DDBJ whole genome shotgun (WGS) entry which is preliminary data.</text>
</comment>
<dbReference type="PROSITE" id="PS51263">
    <property type="entry name" value="ADF_H"/>
    <property type="match status" value="1"/>
</dbReference>
<evidence type="ECO:0000313" key="5">
    <source>
        <dbReference type="EMBL" id="EPY36442.1"/>
    </source>
</evidence>
<dbReference type="CDD" id="cd11286">
    <property type="entry name" value="ADF_cofilin_like"/>
    <property type="match status" value="1"/>
</dbReference>
<protein>
    <submittedName>
        <fullName evidence="4">Cofilin</fullName>
    </submittedName>
</protein>
<dbReference type="Pfam" id="PF00241">
    <property type="entry name" value="Cofilin_ADF"/>
    <property type="match status" value="1"/>
</dbReference>
<dbReference type="OrthoDB" id="10249245at2759"/>
<dbReference type="AlphaFoldDB" id="S9U8E3"/>
<evidence type="ECO:0000256" key="1">
    <source>
        <dbReference type="ARBA" id="ARBA00006844"/>
    </source>
</evidence>
<dbReference type="GO" id="GO:0015629">
    <property type="term" value="C:actin cytoskeleton"/>
    <property type="evidence" value="ECO:0007669"/>
    <property type="project" value="InterPro"/>
</dbReference>